<dbReference type="AlphaFoldDB" id="A0A645A383"/>
<proteinExistence type="inferred from homology"/>
<dbReference type="GO" id="GO:0046912">
    <property type="term" value="F:acyltransferase activity, acyl groups converted into alkyl on transfer"/>
    <property type="evidence" value="ECO:0007669"/>
    <property type="project" value="InterPro"/>
</dbReference>
<comment type="similarity">
    <text evidence="1">Belongs to the citrate synthase family.</text>
</comment>
<dbReference type="InterPro" id="IPR016143">
    <property type="entry name" value="Citrate_synth-like_sm_a-sub"/>
</dbReference>
<accession>A0A645A383</accession>
<reference evidence="3" key="1">
    <citation type="submission" date="2019-08" db="EMBL/GenBank/DDBJ databases">
        <authorList>
            <person name="Kucharzyk K."/>
            <person name="Murdoch R.W."/>
            <person name="Higgins S."/>
            <person name="Loffler F."/>
        </authorList>
    </citation>
    <scope>NUCLEOTIDE SEQUENCE</scope>
</reference>
<dbReference type="Gene3D" id="1.10.230.10">
    <property type="entry name" value="Cytochrome P450-Terp, domain 2"/>
    <property type="match status" value="1"/>
</dbReference>
<evidence type="ECO:0000256" key="2">
    <source>
        <dbReference type="ARBA" id="ARBA00022679"/>
    </source>
</evidence>
<comment type="caution">
    <text evidence="3">The sequence shown here is derived from an EMBL/GenBank/DDBJ whole genome shotgun (WGS) entry which is preliminary data.</text>
</comment>
<dbReference type="GO" id="GO:0005829">
    <property type="term" value="C:cytosol"/>
    <property type="evidence" value="ECO:0007669"/>
    <property type="project" value="TreeGrafter"/>
</dbReference>
<evidence type="ECO:0000256" key="1">
    <source>
        <dbReference type="ARBA" id="ARBA00010566"/>
    </source>
</evidence>
<gene>
    <name evidence="3" type="ORF">SDC9_94361</name>
</gene>
<sequence length="295" mass="31445">MSSTSTLSAAEQRLQQASDWWSTSIIDIRPGVINTRGIPIQELIGKISFPQMIWLMLRGDLPTAEEARLLEASLVAAVDHGPQAPSIAIARMSVTCGLPLNGAMASAINVLDDVHGGAGEQCLSLYQSIRKLLPHGAGVPADSEIDHAVDQGLDAFIAEHGKIIPGFGHRFHPVDPRVAPLLAMVNEAAEQGHVQGIYASIAKGVERALLRRTGKALPMNIDGVTASVYGELGFAPALARGIFILSRSVGILSHAWEQSQQGHRIKGPMPTSIPYRYTGAAEHSIDSQNFEKSGS</sequence>
<keyword evidence="2" id="KW-0808">Transferase</keyword>
<dbReference type="InterPro" id="IPR002020">
    <property type="entry name" value="Citrate_synthase"/>
</dbReference>
<dbReference type="InterPro" id="IPR016142">
    <property type="entry name" value="Citrate_synth-like_lrg_a-sub"/>
</dbReference>
<organism evidence="3">
    <name type="scientific">bioreactor metagenome</name>
    <dbReference type="NCBI Taxonomy" id="1076179"/>
    <lineage>
        <taxon>unclassified sequences</taxon>
        <taxon>metagenomes</taxon>
        <taxon>ecological metagenomes</taxon>
    </lineage>
</organism>
<dbReference type="CDD" id="cd06100">
    <property type="entry name" value="CCL_ACL-C"/>
    <property type="match status" value="1"/>
</dbReference>
<name>A0A645A383_9ZZZZ</name>
<protein>
    <submittedName>
        <fullName evidence="3">Uncharacterized protein</fullName>
    </submittedName>
</protein>
<dbReference type="Pfam" id="PF00285">
    <property type="entry name" value="Citrate_synt"/>
    <property type="match status" value="1"/>
</dbReference>
<dbReference type="EMBL" id="VSSQ01011761">
    <property type="protein sequence ID" value="MPM47650.1"/>
    <property type="molecule type" value="Genomic_DNA"/>
</dbReference>
<dbReference type="GO" id="GO:0006099">
    <property type="term" value="P:tricarboxylic acid cycle"/>
    <property type="evidence" value="ECO:0007669"/>
    <property type="project" value="TreeGrafter"/>
</dbReference>
<dbReference type="InterPro" id="IPR036969">
    <property type="entry name" value="Citrate_synthase_sf"/>
</dbReference>
<dbReference type="PANTHER" id="PTHR11739">
    <property type="entry name" value="CITRATE SYNTHASE"/>
    <property type="match status" value="1"/>
</dbReference>
<dbReference type="NCBIfam" id="NF004864">
    <property type="entry name" value="PRK06224.1-1"/>
    <property type="match status" value="1"/>
</dbReference>
<dbReference type="GO" id="GO:0005975">
    <property type="term" value="P:carbohydrate metabolic process"/>
    <property type="evidence" value="ECO:0007669"/>
    <property type="project" value="TreeGrafter"/>
</dbReference>
<evidence type="ECO:0000313" key="3">
    <source>
        <dbReference type="EMBL" id="MPM47650.1"/>
    </source>
</evidence>
<dbReference type="SUPFAM" id="SSF48256">
    <property type="entry name" value="Citrate synthase"/>
    <property type="match status" value="1"/>
</dbReference>
<dbReference type="PANTHER" id="PTHR11739:SF4">
    <property type="entry name" value="CITRATE SYNTHASE, PEROXISOMAL"/>
    <property type="match status" value="1"/>
</dbReference>
<dbReference type="Gene3D" id="1.10.580.10">
    <property type="entry name" value="Citrate Synthase, domain 1"/>
    <property type="match status" value="2"/>
</dbReference>